<feature type="domain" description="HNH nuclease" evidence="1">
    <location>
        <begin position="264"/>
        <end position="312"/>
    </location>
</feature>
<dbReference type="CDD" id="cd00085">
    <property type="entry name" value="HNHc"/>
    <property type="match status" value="1"/>
</dbReference>
<dbReference type="EMBL" id="VCYI01000008">
    <property type="protein sequence ID" value="MDN7012894.1"/>
    <property type="molecule type" value="Genomic_DNA"/>
</dbReference>
<dbReference type="InterPro" id="IPR003615">
    <property type="entry name" value="HNH_nuc"/>
</dbReference>
<gene>
    <name evidence="2" type="ORF">FGW20_07540</name>
</gene>
<reference evidence="2" key="1">
    <citation type="submission" date="2019-05" db="EMBL/GenBank/DDBJ databases">
        <title>Isolation and characterization of methanogens from the cold seep sediment at Four-Way Closure Ridge.</title>
        <authorList>
            <person name="You Y.-T."/>
            <person name="Chen S.-C."/>
            <person name="Zhang W.-L."/>
            <person name="Lai M.-C."/>
        </authorList>
    </citation>
    <scope>NUCLEOTIDE SEQUENCE</scope>
    <source>
        <strain evidence="2">FWC-SCC3</strain>
    </source>
</reference>
<proteinExistence type="predicted"/>
<name>A0ABT8M1H8_9EURY</name>
<comment type="caution">
    <text evidence="2">The sequence shown here is derived from an EMBL/GenBank/DDBJ whole genome shotgun (WGS) entry which is preliminary data.</text>
</comment>
<evidence type="ECO:0000313" key="3">
    <source>
        <dbReference type="Proteomes" id="UP001168423"/>
    </source>
</evidence>
<organism evidence="2 3">
    <name type="scientific">Methanoculleus methanifontis</name>
    <dbReference type="NCBI Taxonomy" id="2584086"/>
    <lineage>
        <taxon>Archaea</taxon>
        <taxon>Methanobacteriati</taxon>
        <taxon>Methanobacteriota</taxon>
        <taxon>Stenosarchaea group</taxon>
        <taxon>Methanomicrobia</taxon>
        <taxon>Methanomicrobiales</taxon>
        <taxon>Methanomicrobiaceae</taxon>
        <taxon>Methanoculleus</taxon>
    </lineage>
</organism>
<evidence type="ECO:0000259" key="1">
    <source>
        <dbReference type="Pfam" id="PF13395"/>
    </source>
</evidence>
<dbReference type="Pfam" id="PF13395">
    <property type="entry name" value="HNH_4"/>
    <property type="match status" value="1"/>
</dbReference>
<evidence type="ECO:0000313" key="2">
    <source>
        <dbReference type="EMBL" id="MDN7012894.1"/>
    </source>
</evidence>
<sequence length="383" mass="43972">MDLAQYRRINNIIERDSADATYKYALLRGVIEVCQQSSHLREDDGDQVSFPLGLLVEKWLLYYYPIFAAPAFIPQKNGETPDQETGRAVSFRKHFMPVIDYYRDRGGISVFYNDYARGTMPAEVRPAFRTLAKAIRKTITEMPMKHLGYSQSKEHYSVFDYDRPLYRLSGDSPLDRASLIENSGRFSLSRDLCTVFEHFGGFISGEECLLKKWAEFTAAADRTGTVTEECMLSLLTKTPTTERAIADARNIYRSVFAEEGTLACVWSGKPIRSPEAMHIDHVLPFSVWKNNDLWNLLPALDSVNAKKRDRIPDPALLKSRRECIIGYWDLLHDHAPRPFEREIAVSLLGLEAPKSDWQDRAFEHLTEKCAYLIHVRGYEAWVI</sequence>
<dbReference type="Proteomes" id="UP001168423">
    <property type="component" value="Unassembled WGS sequence"/>
</dbReference>
<dbReference type="Gene3D" id="1.10.30.50">
    <property type="match status" value="1"/>
</dbReference>
<dbReference type="RefSeq" id="WP_301677479.1">
    <property type="nucleotide sequence ID" value="NZ_VCYI01000008.1"/>
</dbReference>
<accession>A0ABT8M1H8</accession>
<protein>
    <recommendedName>
        <fullName evidence="1">HNH nuclease domain-containing protein</fullName>
    </recommendedName>
</protein>
<keyword evidence="3" id="KW-1185">Reference proteome</keyword>